<sequence>MDEDMSWRSPSFRQSVVNKINEAISSSDITPKKNTVDMENHVFSKARNKDEYLSFIARLIIHVREMNNKNKNQDGGGPSQNPQNQPNQQQVNPGIQDPINALQNLATSQGTRNNPQMMNPQQPVPGNILPNQNQPGVMPQQQPPVNMPNQPLIRPQNAQQMNPMNQMQMGPNVAGTAVGPQVKPQNPQMNPMNQNQMMGNVQGNMMNQNQMPIQGNMPNNQQMNPMMNQNPMMMMLNQPSNPNMMGVRPNMQPNPMVNQMGMNQGQPTGPQNAMMNANQQQMQMNMQQQMRKQDMLMPNQPAGPFPQVRSVTPNFIRQSPSPMSVPSPIGMTSHGIASPAMAMVPSPQAPMSNTPRVMSNVNVMAPSPSGPMNTPGQPQAVQSPMNPADDQIYREKYNRLTKYKEPLKKMISRVGSDGINSEKITKLKKLLEILSNPDTRIPLETLVKCEIVLENQFGALKDPPAASINNPLYDAIVNNLQTPLGNHMLHRTFKPSLEAWFGPDIKNLPPSRKRRLSDDQVVPVMHNEISHILQREIARLDSKFKINIDQTAHSTTSKMVALICCLDDKQLPPVPPIHIIIPEEYPSVSPQCNIIDHEFDDTPFLIKVKRALRARVSKLPATHSLTHILETWCLAIRAACSPNYVEPTKESVVLAI</sequence>
<gene>
    <name evidence="11" type="primary">MED15</name>
    <name evidence="16" type="ORF">PVAND_005771</name>
</gene>
<feature type="compositionally biased region" description="Low complexity" evidence="12">
    <location>
        <begin position="130"/>
        <end position="140"/>
    </location>
</feature>
<feature type="domain" description="ARC105/Med15 mediator subunit C-terminal" evidence="15">
    <location>
        <begin position="529"/>
        <end position="637"/>
    </location>
</feature>
<dbReference type="AlphaFoldDB" id="A0A9J6C202"/>
<evidence type="ECO:0000259" key="15">
    <source>
        <dbReference type="Pfam" id="PF21539"/>
    </source>
</evidence>
<keyword evidence="6 11" id="KW-0010">Activator</keyword>
<evidence type="ECO:0000256" key="5">
    <source>
        <dbReference type="ARBA" id="ARBA00023015"/>
    </source>
</evidence>
<reference evidence="16" key="1">
    <citation type="submission" date="2021-03" db="EMBL/GenBank/DDBJ databases">
        <title>Chromosome level genome of the anhydrobiotic midge Polypedilum vanderplanki.</title>
        <authorList>
            <person name="Yoshida Y."/>
            <person name="Kikawada T."/>
            <person name="Gusev O."/>
        </authorList>
    </citation>
    <scope>NUCLEOTIDE SEQUENCE</scope>
    <source>
        <strain evidence="16">NIAS01</strain>
        <tissue evidence="16">Whole body or cell culture</tissue>
    </source>
</reference>
<evidence type="ECO:0000313" key="16">
    <source>
        <dbReference type="EMBL" id="KAG5675912.1"/>
    </source>
</evidence>
<feature type="region of interest" description="Disordered" evidence="12">
    <location>
        <begin position="68"/>
        <end position="95"/>
    </location>
</feature>
<dbReference type="GO" id="GO:0003712">
    <property type="term" value="F:transcription coregulator activity"/>
    <property type="evidence" value="ECO:0007669"/>
    <property type="project" value="InterPro"/>
</dbReference>
<keyword evidence="7 11" id="KW-0804">Transcription</keyword>
<feature type="domain" description="ARC105/Med15 mediator subunit central" evidence="14">
    <location>
        <begin position="389"/>
        <end position="498"/>
    </location>
</feature>
<evidence type="ECO:0000256" key="7">
    <source>
        <dbReference type="ARBA" id="ARBA00023163"/>
    </source>
</evidence>
<feature type="domain" description="Mediator of RNA polymerase II transcription subunit 15 N-terminal" evidence="13">
    <location>
        <begin position="4"/>
        <end position="73"/>
    </location>
</feature>
<evidence type="ECO:0000256" key="8">
    <source>
        <dbReference type="ARBA" id="ARBA00023242"/>
    </source>
</evidence>
<evidence type="ECO:0000256" key="11">
    <source>
        <dbReference type="RuleBase" id="RU364148"/>
    </source>
</evidence>
<protein>
    <recommendedName>
        <fullName evidence="4 11">Mediator of RNA polymerase II transcription subunit 15</fullName>
    </recommendedName>
    <alternativeName>
        <fullName evidence="10 11">Mediator complex subunit 15</fullName>
    </alternativeName>
</protein>
<evidence type="ECO:0000256" key="10">
    <source>
        <dbReference type="ARBA" id="ARBA00032016"/>
    </source>
</evidence>
<keyword evidence="17" id="KW-1185">Reference proteome</keyword>
<organism evidence="16 17">
    <name type="scientific">Polypedilum vanderplanki</name>
    <name type="common">Sleeping chironomid midge</name>
    <dbReference type="NCBI Taxonomy" id="319348"/>
    <lineage>
        <taxon>Eukaryota</taxon>
        <taxon>Metazoa</taxon>
        <taxon>Ecdysozoa</taxon>
        <taxon>Arthropoda</taxon>
        <taxon>Hexapoda</taxon>
        <taxon>Insecta</taxon>
        <taxon>Pterygota</taxon>
        <taxon>Neoptera</taxon>
        <taxon>Endopterygota</taxon>
        <taxon>Diptera</taxon>
        <taxon>Nematocera</taxon>
        <taxon>Chironomoidea</taxon>
        <taxon>Chironomidae</taxon>
        <taxon>Chironominae</taxon>
        <taxon>Polypedilum</taxon>
        <taxon>Polypedilum</taxon>
    </lineage>
</organism>
<evidence type="ECO:0000313" key="17">
    <source>
        <dbReference type="Proteomes" id="UP001107558"/>
    </source>
</evidence>
<evidence type="ECO:0000256" key="3">
    <source>
        <dbReference type="ARBA" id="ARBA00011837"/>
    </source>
</evidence>
<accession>A0A9J6C202</accession>
<comment type="subcellular location">
    <subcellularLocation>
        <location evidence="1 11">Nucleus</location>
    </subcellularLocation>
</comment>
<proteinExistence type="inferred from homology"/>
<evidence type="ECO:0000256" key="12">
    <source>
        <dbReference type="SAM" id="MobiDB-lite"/>
    </source>
</evidence>
<comment type="caution">
    <text evidence="16">The sequence shown here is derived from an EMBL/GenBank/DDBJ whole genome shotgun (WGS) entry which is preliminary data.</text>
</comment>
<evidence type="ECO:0000256" key="6">
    <source>
        <dbReference type="ARBA" id="ARBA00023159"/>
    </source>
</evidence>
<dbReference type="InterPro" id="IPR036529">
    <property type="entry name" value="KIX_dom_sf"/>
</dbReference>
<dbReference type="Pfam" id="PF21539">
    <property type="entry name" value="Med15_C"/>
    <property type="match status" value="1"/>
</dbReference>
<dbReference type="EMBL" id="JADBJN010000002">
    <property type="protein sequence ID" value="KAG5675912.1"/>
    <property type="molecule type" value="Genomic_DNA"/>
</dbReference>
<evidence type="ECO:0000259" key="13">
    <source>
        <dbReference type="Pfam" id="PF09606"/>
    </source>
</evidence>
<dbReference type="Pfam" id="PF21538">
    <property type="entry name" value="Med15_M"/>
    <property type="match status" value="1"/>
</dbReference>
<evidence type="ECO:0000256" key="4">
    <source>
        <dbReference type="ARBA" id="ARBA00019613"/>
    </source>
</evidence>
<evidence type="ECO:0000256" key="2">
    <source>
        <dbReference type="ARBA" id="ARBA00009807"/>
    </source>
</evidence>
<evidence type="ECO:0000256" key="9">
    <source>
        <dbReference type="ARBA" id="ARBA00025687"/>
    </source>
</evidence>
<keyword evidence="8 11" id="KW-0539">Nucleus</keyword>
<comment type="similarity">
    <text evidence="2 11">Belongs to the Mediator complex subunit 15 family.</text>
</comment>
<dbReference type="GO" id="GO:0006355">
    <property type="term" value="P:regulation of DNA-templated transcription"/>
    <property type="evidence" value="ECO:0007669"/>
    <property type="project" value="InterPro"/>
</dbReference>
<dbReference type="OrthoDB" id="10055322at2759"/>
<dbReference type="FunFam" id="1.10.246.20:FF:000002">
    <property type="entry name" value="Mediator of RNA polymerase II transcription subunit 15"/>
    <property type="match status" value="1"/>
</dbReference>
<dbReference type="InterPro" id="IPR048386">
    <property type="entry name" value="Med15_C"/>
</dbReference>
<feature type="compositionally biased region" description="Low complexity" evidence="12">
    <location>
        <begin position="79"/>
        <end position="95"/>
    </location>
</feature>
<comment type="function">
    <text evidence="9 11">Component of the Mediator complex, a coactivator involved in the regulated transcription of nearly all RNA polymerase II-dependent genes. Mediator functions as a bridge to convey information from gene-specific regulatory proteins to the basal RNA polymerase II transcription machinery. Mediator is recruited to promoters by direct interactions with regulatory proteins and serves as a scaffold for the assembly of a functional preinitiation complex with RNA polymerase II and the general transcription factors.</text>
</comment>
<dbReference type="InterPro" id="IPR019087">
    <property type="entry name" value="Med15_N"/>
</dbReference>
<dbReference type="InterPro" id="IPR048385">
    <property type="entry name" value="Med15_central"/>
</dbReference>
<comment type="subunit">
    <text evidence="3 11">Component of the Mediator complex.</text>
</comment>
<evidence type="ECO:0000259" key="14">
    <source>
        <dbReference type="Pfam" id="PF21538"/>
    </source>
</evidence>
<dbReference type="PANTHER" id="PTHR31804">
    <property type="entry name" value="MEDIATOR OF RNA POLYMERASE II TRANSCRIPTION SUBUNIT 15"/>
    <property type="match status" value="1"/>
</dbReference>
<dbReference type="Gene3D" id="1.10.246.20">
    <property type="entry name" value="Coactivator CBP, KIX domain"/>
    <property type="match status" value="1"/>
</dbReference>
<dbReference type="GO" id="GO:0005634">
    <property type="term" value="C:nucleus"/>
    <property type="evidence" value="ECO:0007669"/>
    <property type="project" value="UniProtKB-SubCell"/>
</dbReference>
<evidence type="ECO:0000256" key="1">
    <source>
        <dbReference type="ARBA" id="ARBA00004123"/>
    </source>
</evidence>
<dbReference type="Proteomes" id="UP001107558">
    <property type="component" value="Chromosome 2"/>
</dbReference>
<feature type="region of interest" description="Disordered" evidence="12">
    <location>
        <begin position="109"/>
        <end position="141"/>
    </location>
</feature>
<keyword evidence="5 11" id="KW-0805">Transcription regulation</keyword>
<dbReference type="Pfam" id="PF09606">
    <property type="entry name" value="Med15_N"/>
    <property type="match status" value="1"/>
</dbReference>
<dbReference type="PANTHER" id="PTHR31804:SF3">
    <property type="entry name" value="MEDIATOR OF RNA POLYMERASE II TRANSCRIPTION SUBUNIT 15"/>
    <property type="match status" value="1"/>
</dbReference>
<name>A0A9J6C202_POLVA</name>